<organism evidence="1 2">
    <name type="scientific">Bacteroides faecalis</name>
    <dbReference type="NCBI Taxonomy" id="2447885"/>
    <lineage>
        <taxon>Bacteria</taxon>
        <taxon>Pseudomonadati</taxon>
        <taxon>Bacteroidota</taxon>
        <taxon>Bacteroidia</taxon>
        <taxon>Bacteroidales</taxon>
        <taxon>Bacteroidaceae</taxon>
        <taxon>Bacteroides</taxon>
    </lineage>
</organism>
<proteinExistence type="predicted"/>
<protein>
    <submittedName>
        <fullName evidence="1">Uncharacterized protein</fullName>
    </submittedName>
</protein>
<keyword evidence="2" id="KW-1185">Reference proteome</keyword>
<reference evidence="1 2" key="1">
    <citation type="submission" date="2018-10" db="EMBL/GenBank/DDBJ databases">
        <title>Draft Genome Sequence of Bacteroides sp. KCTC 15687.</title>
        <authorList>
            <person name="Yu S.Y."/>
            <person name="Kim J.S."/>
            <person name="Oh B.S."/>
            <person name="Park S.H."/>
            <person name="Kang S.W."/>
            <person name="Park J.E."/>
            <person name="Choi S.H."/>
            <person name="Han K.I."/>
            <person name="Lee K.C."/>
            <person name="Eom M.K."/>
            <person name="Suh M.K."/>
            <person name="Lee D.H."/>
            <person name="Yoon H."/>
            <person name="Kim B."/>
            <person name="Yang S.J."/>
            <person name="Lee J.S."/>
            <person name="Lee J.H."/>
        </authorList>
    </citation>
    <scope>NUCLEOTIDE SEQUENCE [LARGE SCALE GENOMIC DNA]</scope>
    <source>
        <strain evidence="1 2">KCTC 15687</strain>
    </source>
</reference>
<dbReference type="AlphaFoldDB" id="A0A401M1S3"/>
<evidence type="ECO:0000313" key="1">
    <source>
        <dbReference type="EMBL" id="GCB37647.1"/>
    </source>
</evidence>
<sequence length="79" mass="9278">MPTTRNSNKAGTPKRYPVFPTTILTKSKMEPTSKMFSAVKIIDYTNKSYINIKLVFTVRSYTLFKTNKSPVWMYFSRKR</sequence>
<dbReference type="Proteomes" id="UP000288079">
    <property type="component" value="Unassembled WGS sequence"/>
</dbReference>
<dbReference type="EMBL" id="BHWB01000032">
    <property type="protein sequence ID" value="GCB37647.1"/>
    <property type="molecule type" value="Genomic_DNA"/>
</dbReference>
<gene>
    <name evidence="1" type="ORF">KGMB02408_45920</name>
</gene>
<name>A0A401M1S3_9BACE</name>
<accession>A0A401M1S3</accession>
<comment type="caution">
    <text evidence="1">The sequence shown here is derived from an EMBL/GenBank/DDBJ whole genome shotgun (WGS) entry which is preliminary data.</text>
</comment>
<evidence type="ECO:0000313" key="2">
    <source>
        <dbReference type="Proteomes" id="UP000288079"/>
    </source>
</evidence>